<evidence type="ECO:0000313" key="5">
    <source>
        <dbReference type="Proteomes" id="UP000322165"/>
    </source>
</evidence>
<reference evidence="4 5" key="1">
    <citation type="submission" date="2019-09" db="EMBL/GenBank/DDBJ databases">
        <title>Arenimonas chukotkensis sp. nov., a bacterium isolated from Chukotka hot spring, Arctic region, Russia.</title>
        <authorList>
            <person name="Zayulina K.S."/>
            <person name="Prokofeva M.I."/>
            <person name="Elcheninov A.G."/>
            <person name="Novikov A."/>
            <person name="Kochetkova T.V."/>
            <person name="Kublanov I.V."/>
        </authorList>
    </citation>
    <scope>NUCLEOTIDE SEQUENCE [LARGE SCALE GENOMIC DNA]</scope>
    <source>
        <strain evidence="4 5">3729k</strain>
    </source>
</reference>
<dbReference type="AlphaFoldDB" id="A0A5B2ZFL6"/>
<sequence length="290" mass="30692">MQLSFPNGEHPNLPLQGEVTIGSRGSRVQLSGLGLAPLHASFVADRRGLWLRVPAGVPVVHVNARPVRRLAQLRPGDLVCLDRLRVLVRDDDDPPIERRIPAAAPAPMSEAQRVSAARVVLRGQSGPHFGRSLTLSEPRLIGRSAAADLRLDDPAVAERHAVVELHGDRIVLRSQCAEPTLVNGVPVLDAVLAPGDQLQVDQYRFVLEAPGLPQRGQAGAARIAANPHTQTVPAVRVPVARDPVPGEPSGEAPKEAGGGRDPGALWWLIAAATVLAAALTALLVYAPRVG</sequence>
<keyword evidence="2" id="KW-0472">Membrane</keyword>
<evidence type="ECO:0000259" key="3">
    <source>
        <dbReference type="PROSITE" id="PS50006"/>
    </source>
</evidence>
<organism evidence="4 5">
    <name type="scientific">Arenimonas fontis</name>
    <dbReference type="NCBI Taxonomy" id="2608255"/>
    <lineage>
        <taxon>Bacteria</taxon>
        <taxon>Pseudomonadati</taxon>
        <taxon>Pseudomonadota</taxon>
        <taxon>Gammaproteobacteria</taxon>
        <taxon>Lysobacterales</taxon>
        <taxon>Lysobacteraceae</taxon>
        <taxon>Arenimonas</taxon>
    </lineage>
</organism>
<dbReference type="EMBL" id="VUOD01000001">
    <property type="protein sequence ID" value="KAA2285994.1"/>
    <property type="molecule type" value="Genomic_DNA"/>
</dbReference>
<keyword evidence="5" id="KW-1185">Reference proteome</keyword>
<keyword evidence="2" id="KW-0812">Transmembrane</keyword>
<dbReference type="InterPro" id="IPR032030">
    <property type="entry name" value="YscD_cytoplasmic_dom"/>
</dbReference>
<proteinExistence type="predicted"/>
<accession>A0A5B2ZFL6</accession>
<evidence type="ECO:0000313" key="4">
    <source>
        <dbReference type="EMBL" id="KAA2285994.1"/>
    </source>
</evidence>
<gene>
    <name evidence="4" type="ORF">F0415_00365</name>
</gene>
<dbReference type="Pfam" id="PF16697">
    <property type="entry name" value="Yop-YscD_cpl"/>
    <property type="match status" value="1"/>
</dbReference>
<dbReference type="PROSITE" id="PS50006">
    <property type="entry name" value="FHA_DOMAIN"/>
    <property type="match status" value="1"/>
</dbReference>
<evidence type="ECO:0000256" key="1">
    <source>
        <dbReference type="SAM" id="MobiDB-lite"/>
    </source>
</evidence>
<dbReference type="SMART" id="SM00240">
    <property type="entry name" value="FHA"/>
    <property type="match status" value="1"/>
</dbReference>
<dbReference type="InterPro" id="IPR000253">
    <property type="entry name" value="FHA_dom"/>
</dbReference>
<dbReference type="Proteomes" id="UP000322165">
    <property type="component" value="Unassembled WGS sequence"/>
</dbReference>
<dbReference type="SUPFAM" id="SSF49879">
    <property type="entry name" value="SMAD/FHA domain"/>
    <property type="match status" value="2"/>
</dbReference>
<dbReference type="InterPro" id="IPR008984">
    <property type="entry name" value="SMAD_FHA_dom_sf"/>
</dbReference>
<protein>
    <submittedName>
        <fullName evidence="4">FHA domain-containing protein</fullName>
    </submittedName>
</protein>
<feature type="transmembrane region" description="Helical" evidence="2">
    <location>
        <begin position="264"/>
        <end position="286"/>
    </location>
</feature>
<dbReference type="RefSeq" id="WP_149859212.1">
    <property type="nucleotide sequence ID" value="NZ_VUOD01000001.1"/>
</dbReference>
<feature type="region of interest" description="Disordered" evidence="1">
    <location>
        <begin position="239"/>
        <end position="258"/>
    </location>
</feature>
<reference evidence="4 5" key="2">
    <citation type="submission" date="2019-09" db="EMBL/GenBank/DDBJ databases">
        <authorList>
            <person name="Mazur A."/>
        </authorList>
    </citation>
    <scope>NUCLEOTIDE SEQUENCE [LARGE SCALE GENOMIC DNA]</scope>
    <source>
        <strain evidence="4 5">3729k</strain>
    </source>
</reference>
<keyword evidence="2" id="KW-1133">Transmembrane helix</keyword>
<evidence type="ECO:0000256" key="2">
    <source>
        <dbReference type="SAM" id="Phobius"/>
    </source>
</evidence>
<feature type="domain" description="FHA" evidence="3">
    <location>
        <begin position="139"/>
        <end position="187"/>
    </location>
</feature>
<dbReference type="CDD" id="cd00060">
    <property type="entry name" value="FHA"/>
    <property type="match status" value="2"/>
</dbReference>
<name>A0A5B2ZFL6_9GAMM</name>
<comment type="caution">
    <text evidence="4">The sequence shown here is derived from an EMBL/GenBank/DDBJ whole genome shotgun (WGS) entry which is preliminary data.</text>
</comment>
<dbReference type="Gene3D" id="2.60.200.20">
    <property type="match status" value="1"/>
</dbReference>